<dbReference type="InterPro" id="IPR002659">
    <property type="entry name" value="Glyco_trans_31"/>
</dbReference>
<dbReference type="OrthoDB" id="5957813at2759"/>
<evidence type="ECO:0000256" key="9">
    <source>
        <dbReference type="ARBA" id="ARBA00023136"/>
    </source>
</evidence>
<dbReference type="EnsemblMetazoa" id="XM_030985705">
    <property type="protein sequence ID" value="XP_030841565"/>
    <property type="gene ID" value="LOC590948"/>
</dbReference>
<dbReference type="FunFam" id="3.90.550.50:FF:000001">
    <property type="entry name" value="Hexosyltransferase"/>
    <property type="match status" value="1"/>
</dbReference>
<dbReference type="GeneID" id="590948"/>
<feature type="region of interest" description="Disordered" evidence="11">
    <location>
        <begin position="75"/>
        <end position="97"/>
    </location>
</feature>
<feature type="compositionally biased region" description="Basic and acidic residues" evidence="11">
    <location>
        <begin position="82"/>
        <end position="95"/>
    </location>
</feature>
<evidence type="ECO:0000256" key="6">
    <source>
        <dbReference type="ARBA" id="ARBA00022968"/>
    </source>
</evidence>
<dbReference type="Pfam" id="PF01762">
    <property type="entry name" value="Galactosyl_T"/>
    <property type="match status" value="2"/>
</dbReference>
<dbReference type="FunFam" id="3.90.550.50:FF:000111">
    <property type="entry name" value="Uncharacterized protein"/>
    <property type="match status" value="1"/>
</dbReference>
<name>A0A7M7NU50_STRPU</name>
<dbReference type="KEGG" id="spu:590948"/>
<dbReference type="OMA" id="KWVTQNC"/>
<keyword evidence="3" id="KW-0328">Glycosyltransferase</keyword>
<dbReference type="Gene3D" id="3.90.550.50">
    <property type="match status" value="2"/>
</dbReference>
<keyword evidence="8" id="KW-0333">Golgi apparatus</keyword>
<evidence type="ECO:0000256" key="7">
    <source>
        <dbReference type="ARBA" id="ARBA00022989"/>
    </source>
</evidence>
<dbReference type="PANTHER" id="PTHR11214">
    <property type="entry name" value="BETA-1,3-N-ACETYLGLUCOSAMINYLTRANSFERASE"/>
    <property type="match status" value="1"/>
</dbReference>
<evidence type="ECO:0000256" key="2">
    <source>
        <dbReference type="ARBA" id="ARBA00008661"/>
    </source>
</evidence>
<evidence type="ECO:0000256" key="4">
    <source>
        <dbReference type="ARBA" id="ARBA00022679"/>
    </source>
</evidence>
<comment type="similarity">
    <text evidence="2">Belongs to the glycosyltransferase 31 family.</text>
</comment>
<keyword evidence="14" id="KW-1185">Reference proteome</keyword>
<dbReference type="InParanoid" id="A0A7M7NU50"/>
<comment type="subcellular location">
    <subcellularLocation>
        <location evidence="1">Golgi apparatus membrane</location>
        <topology evidence="1">Single-pass type II membrane protein</topology>
    </subcellularLocation>
</comment>
<dbReference type="GO" id="GO:0016757">
    <property type="term" value="F:glycosyltransferase activity"/>
    <property type="evidence" value="ECO:0000318"/>
    <property type="project" value="GO_Central"/>
</dbReference>
<dbReference type="PANTHER" id="PTHR11214:SF365">
    <property type="entry name" value="HEXOSYLTRANSFERASE"/>
    <property type="match status" value="1"/>
</dbReference>
<organism evidence="13 14">
    <name type="scientific">Strongylocentrotus purpuratus</name>
    <name type="common">Purple sea urchin</name>
    <dbReference type="NCBI Taxonomy" id="7668"/>
    <lineage>
        <taxon>Eukaryota</taxon>
        <taxon>Metazoa</taxon>
        <taxon>Echinodermata</taxon>
        <taxon>Eleutherozoa</taxon>
        <taxon>Echinozoa</taxon>
        <taxon>Echinoidea</taxon>
        <taxon>Euechinoidea</taxon>
        <taxon>Echinacea</taxon>
        <taxon>Camarodonta</taxon>
        <taxon>Echinidea</taxon>
        <taxon>Strongylocentrotidae</taxon>
        <taxon>Strongylocentrotus</taxon>
    </lineage>
</organism>
<evidence type="ECO:0000256" key="8">
    <source>
        <dbReference type="ARBA" id="ARBA00023034"/>
    </source>
</evidence>
<evidence type="ECO:0000313" key="14">
    <source>
        <dbReference type="Proteomes" id="UP000007110"/>
    </source>
</evidence>
<evidence type="ECO:0000256" key="5">
    <source>
        <dbReference type="ARBA" id="ARBA00022692"/>
    </source>
</evidence>
<keyword evidence="4" id="KW-0808">Transferase</keyword>
<keyword evidence="9 12" id="KW-0472">Membrane</keyword>
<dbReference type="Proteomes" id="UP000007110">
    <property type="component" value="Unassembled WGS sequence"/>
</dbReference>
<keyword evidence="5 12" id="KW-0812">Transmembrane</keyword>
<proteinExistence type="inferred from homology"/>
<keyword evidence="7 12" id="KW-1133">Transmembrane helix</keyword>
<dbReference type="RefSeq" id="XP_030841565.1">
    <property type="nucleotide sequence ID" value="XM_030985705.1"/>
</dbReference>
<reference evidence="13" key="2">
    <citation type="submission" date="2021-01" db="UniProtKB">
        <authorList>
            <consortium name="EnsemblMetazoa"/>
        </authorList>
    </citation>
    <scope>IDENTIFICATION</scope>
</reference>
<evidence type="ECO:0000256" key="3">
    <source>
        <dbReference type="ARBA" id="ARBA00022676"/>
    </source>
</evidence>
<evidence type="ECO:0000256" key="1">
    <source>
        <dbReference type="ARBA" id="ARBA00004323"/>
    </source>
</evidence>
<evidence type="ECO:0000256" key="10">
    <source>
        <dbReference type="ARBA" id="ARBA00023180"/>
    </source>
</evidence>
<reference evidence="14" key="1">
    <citation type="submission" date="2015-02" db="EMBL/GenBank/DDBJ databases">
        <title>Genome sequencing for Strongylocentrotus purpuratus.</title>
        <authorList>
            <person name="Murali S."/>
            <person name="Liu Y."/>
            <person name="Vee V."/>
            <person name="English A."/>
            <person name="Wang M."/>
            <person name="Skinner E."/>
            <person name="Han Y."/>
            <person name="Muzny D.M."/>
            <person name="Worley K.C."/>
            <person name="Gibbs R.A."/>
        </authorList>
    </citation>
    <scope>NUCLEOTIDE SEQUENCE</scope>
</reference>
<feature type="transmembrane region" description="Helical" evidence="12">
    <location>
        <begin position="12"/>
        <end position="30"/>
    </location>
</feature>
<keyword evidence="6" id="KW-0735">Signal-anchor</keyword>
<evidence type="ECO:0000313" key="13">
    <source>
        <dbReference type="EnsemblMetazoa" id="XP_030841565"/>
    </source>
</evidence>
<dbReference type="GO" id="GO:0000139">
    <property type="term" value="C:Golgi membrane"/>
    <property type="evidence" value="ECO:0000318"/>
    <property type="project" value="GO_Central"/>
</dbReference>
<dbReference type="GO" id="GO:0016758">
    <property type="term" value="F:hexosyltransferase activity"/>
    <property type="evidence" value="ECO:0007669"/>
    <property type="project" value="InterPro"/>
</dbReference>
<evidence type="ECO:0000256" key="12">
    <source>
        <dbReference type="SAM" id="Phobius"/>
    </source>
</evidence>
<evidence type="ECO:0000256" key="11">
    <source>
        <dbReference type="SAM" id="MobiDB-lite"/>
    </source>
</evidence>
<keyword evidence="10" id="KW-0325">Glycoprotein</keyword>
<accession>A0A7M7NU50</accession>
<sequence>MVLRSSVIEGLIFLLVIIYMAKVLVVMTYLDSSKEALMGPRHSAEVFKGQEGALHANSKVRSILQDSAKIAETHNADTYNAEIRHPEEKKADPKDGVGQPNPIKVEVVIEKEEKDIDDDKDDDEANDFAGMNAELFANVLKTQYDHSSKCSEENLFLILLINSKPENLDFRIMIRETWANAPDAETQGVLAMFVLGKPRDRPRLDATIYEENDRYDDIILGNFYDDFRNSSLRALTGMKWVSSHCSSAKFVFMGDDHIYLNMGRLVKSLRALHVQENDKSMWRGRIRTTSRAIRDRNSRYYVSERLFERSVYPPFCTLEAGFVLSMSAVHELYRDSFDRSIVPFGDVFIGIVADELKWKVVEDGLFNYREYETVCELGKVFTLRGMSTPGQIKNAFDKISNETFLRECPDPDLDLVLTGLADNEPYLDTVLKMVHDRPKFCYNDEGQEEKIFILNLVSTLPRHFEARQAIRETWGSQNEILGETVKTLFVMGLTQRDTEEIQKQVQVEDDANSDIIQAEFQESFGNLTLKVVMGLKWVTQNCAHATYIYKGDDDMFVNFPNIINLLKKERSSGRAISKYFMGSVLFRSVRITRKDSKYHVNDKFYSGRYFPPYCSGGGYIISTDVVPSMYEQALKTAFIPIDDAYQGILAKKVGVVPRYNGGFKNWGEKSDTCSLRREELMTIHGFKDPNAMYEVWRNFTDTSVKCGANRR</sequence>
<protein>
    <submittedName>
        <fullName evidence="13">Uncharacterized protein</fullName>
    </submittedName>
</protein>
<dbReference type="GO" id="GO:0006493">
    <property type="term" value="P:protein O-linked glycosylation"/>
    <property type="evidence" value="ECO:0000318"/>
    <property type="project" value="GO_Central"/>
</dbReference>
<dbReference type="AlphaFoldDB" id="A0A7M7NU50"/>